<sequence>MSRSIKKGPYVNIKLLRKIEKLNFNKTKKLLMTWSRATTIIPSMIGHTIAVYNGRIHVPIFISDQIVGHKLGEFSSTRTFKSHIKGDRKIRK</sequence>
<reference evidence="8" key="1">
    <citation type="journal article" date="2023" name="J. Phycol.">
        <title>Revised classification of the Cyanidiophyceae based on plastid genome data with descriptions of the Cavernulicolales ord. nov. and Galdieriales ord. nov. (Rhodophyta).</title>
        <authorList>
            <person name="Park S.I."/>
            <person name="Cho C.H."/>
            <person name="Ciniglia C."/>
            <person name="Huang T.Y."/>
            <person name="Liu S.L."/>
            <person name="Bustamante D.E."/>
            <person name="Calderon M.S."/>
            <person name="Mansilla A."/>
            <person name="McDermott T."/>
            <person name="Andersen R.A."/>
            <person name="Yoon H.S."/>
        </authorList>
    </citation>
    <scope>NUCLEOTIDE SEQUENCE</scope>
</reference>
<dbReference type="GO" id="GO:0003735">
    <property type="term" value="F:structural constituent of ribosome"/>
    <property type="evidence" value="ECO:0007669"/>
    <property type="project" value="InterPro"/>
</dbReference>
<comment type="similarity">
    <text evidence="1 7">Belongs to the universal ribosomal protein uS19 family.</text>
</comment>
<dbReference type="InterPro" id="IPR002222">
    <property type="entry name" value="Ribosomal_uS19"/>
</dbReference>
<name>A0A9Y1I4C4_9RHOD</name>
<dbReference type="Pfam" id="PF00203">
    <property type="entry name" value="Ribosomal_S19"/>
    <property type="match status" value="1"/>
</dbReference>
<evidence type="ECO:0000256" key="2">
    <source>
        <dbReference type="ARBA" id="ARBA00022730"/>
    </source>
</evidence>
<keyword evidence="8" id="KW-0934">Plastid</keyword>
<keyword evidence="2" id="KW-0699">rRNA-binding</keyword>
<dbReference type="SUPFAM" id="SSF54570">
    <property type="entry name" value="Ribosomal protein S19"/>
    <property type="match status" value="1"/>
</dbReference>
<proteinExistence type="inferred from homology"/>
<dbReference type="InterPro" id="IPR023575">
    <property type="entry name" value="Ribosomal_uS19_SF"/>
</dbReference>
<dbReference type="GO" id="GO:0005763">
    <property type="term" value="C:mitochondrial small ribosomal subunit"/>
    <property type="evidence" value="ECO:0007669"/>
    <property type="project" value="TreeGrafter"/>
</dbReference>
<dbReference type="NCBIfam" id="TIGR01050">
    <property type="entry name" value="rpsS_bact"/>
    <property type="match status" value="1"/>
</dbReference>
<evidence type="ECO:0000256" key="1">
    <source>
        <dbReference type="ARBA" id="ARBA00007345"/>
    </source>
</evidence>
<protein>
    <recommendedName>
        <fullName evidence="6">Small ribosomal subunit protein uS19c</fullName>
    </recommendedName>
</protein>
<dbReference type="AlphaFoldDB" id="A0A9Y1I4C4"/>
<dbReference type="EMBL" id="OP616817">
    <property type="protein sequence ID" value="WDB00118.1"/>
    <property type="molecule type" value="Genomic_DNA"/>
</dbReference>
<dbReference type="InterPro" id="IPR005732">
    <property type="entry name" value="Ribosomal_uS19_bac-type"/>
</dbReference>
<keyword evidence="5 7" id="KW-0687">Ribonucleoprotein</keyword>
<evidence type="ECO:0000256" key="4">
    <source>
        <dbReference type="ARBA" id="ARBA00022980"/>
    </source>
</evidence>
<evidence type="ECO:0000256" key="5">
    <source>
        <dbReference type="ARBA" id="ARBA00023274"/>
    </source>
</evidence>
<dbReference type="GO" id="GO:0019843">
    <property type="term" value="F:rRNA binding"/>
    <property type="evidence" value="ECO:0007669"/>
    <property type="project" value="UniProtKB-KW"/>
</dbReference>
<keyword evidence="3" id="KW-0694">RNA-binding</keyword>
<dbReference type="GO" id="GO:0006412">
    <property type="term" value="P:translation"/>
    <property type="evidence" value="ECO:0007669"/>
    <property type="project" value="InterPro"/>
</dbReference>
<dbReference type="PRINTS" id="PR00975">
    <property type="entry name" value="RIBOSOMALS19"/>
</dbReference>
<dbReference type="InterPro" id="IPR020934">
    <property type="entry name" value="Ribosomal_uS19_CS"/>
</dbReference>
<dbReference type="Gene3D" id="3.30.860.10">
    <property type="entry name" value="30s Ribosomal Protein S19, Chain A"/>
    <property type="match status" value="1"/>
</dbReference>
<evidence type="ECO:0000256" key="3">
    <source>
        <dbReference type="ARBA" id="ARBA00022884"/>
    </source>
</evidence>
<dbReference type="HAMAP" id="MF_00531">
    <property type="entry name" value="Ribosomal_uS19"/>
    <property type="match status" value="1"/>
</dbReference>
<dbReference type="FunFam" id="3.30.860.10:FF:000001">
    <property type="entry name" value="30S ribosomal protein S19"/>
    <property type="match status" value="1"/>
</dbReference>
<evidence type="ECO:0000256" key="7">
    <source>
        <dbReference type="RuleBase" id="RU003485"/>
    </source>
</evidence>
<organism evidence="8">
    <name type="scientific">Cyanidium sp. THAL103</name>
    <dbReference type="NCBI Taxonomy" id="3027999"/>
    <lineage>
        <taxon>Eukaryota</taxon>
        <taxon>Rhodophyta</taxon>
        <taxon>Bangiophyceae</taxon>
        <taxon>Cyanidiales</taxon>
        <taxon>Cyanidiaceae</taxon>
        <taxon>Cyanidium</taxon>
    </lineage>
</organism>
<geneLocation type="plastid" evidence="8"/>
<keyword evidence="4 7" id="KW-0689">Ribosomal protein</keyword>
<accession>A0A9Y1I4C4</accession>
<dbReference type="GO" id="GO:0000028">
    <property type="term" value="P:ribosomal small subunit assembly"/>
    <property type="evidence" value="ECO:0007669"/>
    <property type="project" value="TreeGrafter"/>
</dbReference>
<dbReference type="PANTHER" id="PTHR11880">
    <property type="entry name" value="RIBOSOMAL PROTEIN S19P FAMILY MEMBER"/>
    <property type="match status" value="1"/>
</dbReference>
<dbReference type="PANTHER" id="PTHR11880:SF8">
    <property type="entry name" value="SMALL RIBOSOMAL SUBUNIT PROTEIN US19M"/>
    <property type="match status" value="1"/>
</dbReference>
<dbReference type="PROSITE" id="PS00323">
    <property type="entry name" value="RIBOSOMAL_S19"/>
    <property type="match status" value="1"/>
</dbReference>
<evidence type="ECO:0000313" key="8">
    <source>
        <dbReference type="EMBL" id="WDB00118.1"/>
    </source>
</evidence>
<dbReference type="PIRSF" id="PIRSF002144">
    <property type="entry name" value="Ribosomal_S19"/>
    <property type="match status" value="1"/>
</dbReference>
<evidence type="ECO:0000256" key="6">
    <source>
        <dbReference type="ARBA" id="ARBA00035253"/>
    </source>
</evidence>
<gene>
    <name evidence="8" type="primary">rps19</name>
    <name evidence="8" type="ORF">CspTHAL103_193</name>
</gene>